<comment type="similarity">
    <text evidence="3">Belongs to the glycosyltransferase 31 family. Beta3-Gal-T subfamily.</text>
</comment>
<dbReference type="GO" id="GO:0016263">
    <property type="term" value="F:glycoprotein-N-acetylgalactosamine 3-beta-galactosyltransferase activity"/>
    <property type="evidence" value="ECO:0007669"/>
    <property type="project" value="UniProtKB-EC"/>
</dbReference>
<evidence type="ECO:0000256" key="6">
    <source>
        <dbReference type="ARBA" id="ARBA00022679"/>
    </source>
</evidence>
<evidence type="ECO:0000256" key="12">
    <source>
        <dbReference type="SAM" id="SignalP"/>
    </source>
</evidence>
<accession>A0A1X7VJ20</accession>
<keyword evidence="9" id="KW-0735">Signal-anchor</keyword>
<name>A0A1X7VJ20_AMPQE</name>
<sequence>MAAVLQFFMYFVLFFCPLCVWSGDRETSLLIIMNSISEIEAKQNDNNINEWKQEMTQFNNIQLLVPLEQFSSIHIHSLAPLMERIYSNYKDIDWFLFVRPDVKINFNNLQSFLLKHEGPKSKPYFIGYALKDDVYSIIHHFIPAGSLDYPSPEGFLMSNSAMKRVSKNIKSFKPSFTIDPSYELSLFLKYMKSPSLSDMFPTPPPPSSTGVLLTHSKRFCVAGNHGNDCVIESRDSGTYCLLPPVSKDNVFFAIKTCEKYHKERIPIQLRTWTAPAAGLRLQYYSDVADSNYRTVSIGLPNTERGHCAKLLEIFRVSFNDHEFDWLVIADDDTLIRYNIN</sequence>
<feature type="chain" id="PRO_5012937088" description="N-acetylgalactosaminide beta-1,3-galactosyltransferase" evidence="12">
    <location>
        <begin position="23"/>
        <end position="340"/>
    </location>
</feature>
<keyword evidence="11" id="KW-0472">Membrane</keyword>
<comment type="subcellular location">
    <subcellularLocation>
        <location evidence="1">Membrane</location>
        <topology evidence="1">Single-pass type II membrane protein</topology>
    </subcellularLocation>
</comment>
<feature type="signal peptide" evidence="12">
    <location>
        <begin position="1"/>
        <end position="22"/>
    </location>
</feature>
<feature type="domain" description="Fringe-like glycosyltransferase" evidence="13">
    <location>
        <begin position="244"/>
        <end position="336"/>
    </location>
</feature>
<keyword evidence="8" id="KW-0547">Nucleotide-binding</keyword>
<evidence type="ECO:0000313" key="14">
    <source>
        <dbReference type="EnsemblMetazoa" id="Aqu2.1.39794_001"/>
    </source>
</evidence>
<keyword evidence="5" id="KW-0328">Glycosyltransferase</keyword>
<dbReference type="PANTHER" id="PTHR23033">
    <property type="entry name" value="BETA1,3-GALACTOSYLTRANSFERASE"/>
    <property type="match status" value="1"/>
</dbReference>
<evidence type="ECO:0000256" key="11">
    <source>
        <dbReference type="ARBA" id="ARBA00023136"/>
    </source>
</evidence>
<evidence type="ECO:0000256" key="3">
    <source>
        <dbReference type="ARBA" id="ARBA00006462"/>
    </source>
</evidence>
<dbReference type="InterPro" id="IPR003378">
    <property type="entry name" value="Fringe-like_glycosylTrfase"/>
</dbReference>
<dbReference type="OrthoDB" id="421979at2759"/>
<keyword evidence="10" id="KW-1133">Transmembrane helix</keyword>
<dbReference type="STRING" id="400682.A0A1X7VJ20"/>
<dbReference type="GO" id="GO:0000166">
    <property type="term" value="F:nucleotide binding"/>
    <property type="evidence" value="ECO:0007669"/>
    <property type="project" value="UniProtKB-KW"/>
</dbReference>
<dbReference type="InParanoid" id="A0A1X7VJ20"/>
<dbReference type="PANTHER" id="PTHR23033:SF14">
    <property type="entry name" value="GLYCOPROTEIN-N-ACETYLGALACTOSAMINE 3-BETA-GALACTOSYLTRANSFERASE 1-RELATED"/>
    <property type="match status" value="1"/>
</dbReference>
<evidence type="ECO:0000256" key="10">
    <source>
        <dbReference type="ARBA" id="ARBA00022989"/>
    </source>
</evidence>
<evidence type="ECO:0000256" key="9">
    <source>
        <dbReference type="ARBA" id="ARBA00022968"/>
    </source>
</evidence>
<dbReference type="eggNOG" id="KOG2246">
    <property type="taxonomic scope" value="Eukaryota"/>
</dbReference>
<organism evidence="14">
    <name type="scientific">Amphimedon queenslandica</name>
    <name type="common">Sponge</name>
    <dbReference type="NCBI Taxonomy" id="400682"/>
    <lineage>
        <taxon>Eukaryota</taxon>
        <taxon>Metazoa</taxon>
        <taxon>Porifera</taxon>
        <taxon>Demospongiae</taxon>
        <taxon>Heteroscleromorpha</taxon>
        <taxon>Haplosclerida</taxon>
        <taxon>Niphatidae</taxon>
        <taxon>Amphimedon</taxon>
    </lineage>
</organism>
<keyword evidence="12" id="KW-0732">Signal</keyword>
<protein>
    <recommendedName>
        <fullName evidence="4">N-acetylgalactosaminide beta-1,3-galactosyltransferase</fullName>
        <ecNumber evidence="4">2.4.1.122</ecNumber>
    </recommendedName>
</protein>
<evidence type="ECO:0000256" key="2">
    <source>
        <dbReference type="ARBA" id="ARBA00004922"/>
    </source>
</evidence>
<evidence type="ECO:0000256" key="5">
    <source>
        <dbReference type="ARBA" id="ARBA00022676"/>
    </source>
</evidence>
<dbReference type="InterPro" id="IPR026050">
    <property type="entry name" value="C1GALT1/C1GALT1_chp1"/>
</dbReference>
<dbReference type="EnsemblMetazoa" id="Aqu2.1.39794_001">
    <property type="protein sequence ID" value="Aqu2.1.39794_001"/>
    <property type="gene ID" value="Aqu2.1.39794"/>
</dbReference>
<evidence type="ECO:0000256" key="4">
    <source>
        <dbReference type="ARBA" id="ARBA00012557"/>
    </source>
</evidence>
<evidence type="ECO:0000256" key="8">
    <source>
        <dbReference type="ARBA" id="ARBA00022741"/>
    </source>
</evidence>
<proteinExistence type="inferred from homology"/>
<keyword evidence="7" id="KW-0812">Transmembrane</keyword>
<dbReference type="AlphaFoldDB" id="A0A1X7VJ20"/>
<dbReference type="EC" id="2.4.1.122" evidence="4"/>
<evidence type="ECO:0000256" key="1">
    <source>
        <dbReference type="ARBA" id="ARBA00004606"/>
    </source>
</evidence>
<evidence type="ECO:0000256" key="7">
    <source>
        <dbReference type="ARBA" id="ARBA00022692"/>
    </source>
</evidence>
<evidence type="ECO:0000259" key="13">
    <source>
        <dbReference type="Pfam" id="PF02434"/>
    </source>
</evidence>
<dbReference type="Pfam" id="PF02434">
    <property type="entry name" value="Fringe"/>
    <property type="match status" value="1"/>
</dbReference>
<comment type="pathway">
    <text evidence="2">Protein modification; protein glycosylation.</text>
</comment>
<reference evidence="14" key="1">
    <citation type="submission" date="2017-05" db="UniProtKB">
        <authorList>
            <consortium name="EnsemblMetazoa"/>
        </authorList>
    </citation>
    <scope>IDENTIFICATION</scope>
</reference>
<dbReference type="GO" id="GO:0016020">
    <property type="term" value="C:membrane"/>
    <property type="evidence" value="ECO:0007669"/>
    <property type="project" value="UniProtKB-SubCell"/>
</dbReference>
<dbReference type="Gene3D" id="3.90.550.50">
    <property type="match status" value="2"/>
</dbReference>
<keyword evidence="6" id="KW-0808">Transferase</keyword>